<dbReference type="PANTHER" id="PTHR33332">
    <property type="entry name" value="REVERSE TRANSCRIPTASE DOMAIN-CONTAINING PROTEIN"/>
    <property type="match status" value="1"/>
</dbReference>
<dbReference type="AlphaFoldDB" id="A0A218VCM2"/>
<keyword evidence="2" id="KW-1185">Reference proteome</keyword>
<evidence type="ECO:0000313" key="2">
    <source>
        <dbReference type="Proteomes" id="UP000197619"/>
    </source>
</evidence>
<evidence type="ECO:0000313" key="1">
    <source>
        <dbReference type="EMBL" id="OWK63827.1"/>
    </source>
</evidence>
<gene>
    <name evidence="1" type="ORF">RLOC_00003646</name>
</gene>
<reference evidence="1 2" key="1">
    <citation type="submission" date="2017-05" db="EMBL/GenBank/DDBJ databases">
        <title>Genome of assembly of the Bengalese finch, Lonchura striata domestica.</title>
        <authorList>
            <person name="Colquitt B.M."/>
            <person name="Brainard M.S."/>
        </authorList>
    </citation>
    <scope>NUCLEOTIDE SEQUENCE [LARGE SCALE GENOMIC DNA]</scope>
    <source>
        <strain evidence="1">White83orange57</strain>
    </source>
</reference>
<protein>
    <recommendedName>
        <fullName evidence="3">Reverse transcriptase domain-containing protein</fullName>
    </recommendedName>
</protein>
<dbReference type="EMBL" id="MUZQ01000008">
    <property type="protein sequence ID" value="OWK63827.1"/>
    <property type="molecule type" value="Genomic_DNA"/>
</dbReference>
<sequence>MPIYRKGWMKIPWNYRPVSLTLVPGKVMEQIILYAIMQHLQENQGMRPAKHSLRETGCLWLGGLFYWVKIWLYGQVQGVVVNAITSCWWLVTSKVPQGSVLGTAVFNFFIDDLDKEIECILSQFADDT</sequence>
<organism evidence="1 2">
    <name type="scientific">Lonchura striata</name>
    <name type="common">white-rumped munia</name>
    <dbReference type="NCBI Taxonomy" id="40157"/>
    <lineage>
        <taxon>Eukaryota</taxon>
        <taxon>Metazoa</taxon>
        <taxon>Chordata</taxon>
        <taxon>Craniata</taxon>
        <taxon>Vertebrata</taxon>
        <taxon>Euteleostomi</taxon>
        <taxon>Archelosauria</taxon>
        <taxon>Archosauria</taxon>
        <taxon>Dinosauria</taxon>
        <taxon>Saurischia</taxon>
        <taxon>Theropoda</taxon>
        <taxon>Coelurosauria</taxon>
        <taxon>Aves</taxon>
        <taxon>Neognathae</taxon>
        <taxon>Neoaves</taxon>
        <taxon>Telluraves</taxon>
        <taxon>Australaves</taxon>
        <taxon>Passeriformes</taxon>
        <taxon>Passeroidea</taxon>
        <taxon>Estrildidae</taxon>
        <taxon>Estrildinae</taxon>
        <taxon>Lonchura</taxon>
    </lineage>
</organism>
<dbReference type="Proteomes" id="UP000197619">
    <property type="component" value="Unassembled WGS sequence"/>
</dbReference>
<name>A0A218VCM2_9PASE</name>
<evidence type="ECO:0008006" key="3">
    <source>
        <dbReference type="Google" id="ProtNLM"/>
    </source>
</evidence>
<accession>A0A218VCM2</accession>
<comment type="caution">
    <text evidence="1">The sequence shown here is derived from an EMBL/GenBank/DDBJ whole genome shotgun (WGS) entry which is preliminary data.</text>
</comment>
<proteinExistence type="predicted"/>